<reference evidence="3 4" key="1">
    <citation type="journal article" date="2014" name="Genome Biol. Evol.">
        <title>The secreted proteins of Achlya hypogyna and Thraustotheca clavata identify the ancestral oomycete secretome and reveal gene acquisitions by horizontal gene transfer.</title>
        <authorList>
            <person name="Misner I."/>
            <person name="Blouin N."/>
            <person name="Leonard G."/>
            <person name="Richards T.A."/>
            <person name="Lane C.E."/>
        </authorList>
    </citation>
    <scope>NUCLEOTIDE SEQUENCE [LARGE SCALE GENOMIC DNA]</scope>
    <source>
        <strain evidence="3 4">ATCC 48635</strain>
    </source>
</reference>
<sequence>MGDPVASASAALAERWRQESRAVSADVVRRPVHRVGAKWSHPRRHDPKDALAYDPTYCDSFIQDAIAVVYRDAGRWTKASPNQKRPTSATRSNNRPASAARDRPVVLERVDVPTMVYRTPMFKARYLQVLEAETYKLLDTTDVRWPPRHPAPCGPGHAAVRQHHGLRRPQSAGVGRIRPATSASTPTCQRLKRACRTIYKFVCKYYLIRKHKELLAASTLEQEEHRARNVRRQVAASRIQRWFKRSRRRTASKKSPKKAKSRLKKKQFPVARTEREKSAATIARVRRREPQVRPPTDIVTEAVNTYLLARLLNRPANTPKRKRRPPRQCVHSPPLIFVLVASILVETFCPTRCPPRYAVAAHVLSIRRSMGPMTPTKEAPPAEQMCTKTALQKTNIVPKLPGCVPPENVTDPTESGSTAAITSAPPPELSYLCTMTQGELLVTASEPMVKGTPDAIATEIPLSTAASAATLVTADKLQLLLFREKSQATLQQCLAILADDSSDTISDVRDASTSGPDDEDVSLWCDPNRLIGVDMRTANTAAITIQRTLRAYAQKRREALTTAPTVLPPIAETTERYDIAADDDEYAIALSPVKHDDLGEDASGLSPAKHDEIGDWREAMDEGGNLYYYNTVTNETSWQPPLGWAVTSLWETCVDASGTVFYYNRATNESSWELPSA</sequence>
<dbReference type="PROSITE" id="PS50020">
    <property type="entry name" value="WW_DOMAIN_2"/>
    <property type="match status" value="2"/>
</dbReference>
<dbReference type="InterPro" id="IPR036020">
    <property type="entry name" value="WW_dom_sf"/>
</dbReference>
<proteinExistence type="predicted"/>
<gene>
    <name evidence="3" type="ORF">ACHHYP_05800</name>
</gene>
<feature type="region of interest" description="Disordered" evidence="1">
    <location>
        <begin position="77"/>
        <end position="102"/>
    </location>
</feature>
<dbReference type="PROSITE" id="PS01159">
    <property type="entry name" value="WW_DOMAIN_1"/>
    <property type="match status" value="2"/>
</dbReference>
<dbReference type="InterPro" id="IPR001202">
    <property type="entry name" value="WW_dom"/>
</dbReference>
<feature type="region of interest" description="Disordered" evidence="1">
    <location>
        <begin position="242"/>
        <end position="276"/>
    </location>
</feature>
<dbReference type="Gene3D" id="2.20.70.10">
    <property type="match status" value="2"/>
</dbReference>
<feature type="compositionally biased region" description="Polar residues" evidence="1">
    <location>
        <begin position="79"/>
        <end position="96"/>
    </location>
</feature>
<feature type="domain" description="WW" evidence="2">
    <location>
        <begin position="644"/>
        <end position="677"/>
    </location>
</feature>
<evidence type="ECO:0000256" key="1">
    <source>
        <dbReference type="SAM" id="MobiDB-lite"/>
    </source>
</evidence>
<dbReference type="SUPFAM" id="SSF51045">
    <property type="entry name" value="WW domain"/>
    <property type="match status" value="2"/>
</dbReference>
<name>A0A1V9YWE9_ACHHY</name>
<evidence type="ECO:0000259" key="2">
    <source>
        <dbReference type="PROSITE" id="PS50020"/>
    </source>
</evidence>
<dbReference type="OrthoDB" id="79924at2759"/>
<feature type="compositionally biased region" description="Basic residues" evidence="1">
    <location>
        <begin position="242"/>
        <end position="267"/>
    </location>
</feature>
<dbReference type="AlphaFoldDB" id="A0A1V9YWE9"/>
<comment type="caution">
    <text evidence="3">The sequence shown here is derived from an EMBL/GenBank/DDBJ whole genome shotgun (WGS) entry which is preliminary data.</text>
</comment>
<evidence type="ECO:0000313" key="3">
    <source>
        <dbReference type="EMBL" id="OQR90129.1"/>
    </source>
</evidence>
<keyword evidence="4" id="KW-1185">Reference proteome</keyword>
<dbReference type="CDD" id="cd00201">
    <property type="entry name" value="WW"/>
    <property type="match status" value="2"/>
</dbReference>
<organism evidence="3 4">
    <name type="scientific">Achlya hypogyna</name>
    <name type="common">Oomycete</name>
    <name type="synonym">Protoachlya hypogyna</name>
    <dbReference type="NCBI Taxonomy" id="1202772"/>
    <lineage>
        <taxon>Eukaryota</taxon>
        <taxon>Sar</taxon>
        <taxon>Stramenopiles</taxon>
        <taxon>Oomycota</taxon>
        <taxon>Saprolegniomycetes</taxon>
        <taxon>Saprolegniales</taxon>
        <taxon>Achlyaceae</taxon>
        <taxon>Achlya</taxon>
    </lineage>
</organism>
<dbReference type="STRING" id="1202772.A0A1V9YWE9"/>
<dbReference type="Proteomes" id="UP000243579">
    <property type="component" value="Unassembled WGS sequence"/>
</dbReference>
<dbReference type="EMBL" id="JNBR01000670">
    <property type="protein sequence ID" value="OQR90129.1"/>
    <property type="molecule type" value="Genomic_DNA"/>
</dbReference>
<accession>A0A1V9YWE9</accession>
<protein>
    <recommendedName>
        <fullName evidence="2">WW domain-containing protein</fullName>
    </recommendedName>
</protein>
<feature type="domain" description="WW" evidence="2">
    <location>
        <begin position="616"/>
        <end position="643"/>
    </location>
</feature>
<dbReference type="Pfam" id="PF00397">
    <property type="entry name" value="WW"/>
    <property type="match status" value="2"/>
</dbReference>
<evidence type="ECO:0000313" key="4">
    <source>
        <dbReference type="Proteomes" id="UP000243579"/>
    </source>
</evidence>
<dbReference type="SMART" id="SM00456">
    <property type="entry name" value="WW"/>
    <property type="match status" value="2"/>
</dbReference>